<comment type="caution">
    <text evidence="1">The sequence shown here is derived from an EMBL/GenBank/DDBJ whole genome shotgun (WGS) entry which is preliminary data.</text>
</comment>
<evidence type="ECO:0008006" key="3">
    <source>
        <dbReference type="Google" id="ProtNLM"/>
    </source>
</evidence>
<proteinExistence type="predicted"/>
<dbReference type="EMBL" id="JACHEN010000002">
    <property type="protein sequence ID" value="MBB6214448.1"/>
    <property type="molecule type" value="Genomic_DNA"/>
</dbReference>
<dbReference type="RefSeq" id="WP_184307890.1">
    <property type="nucleotide sequence ID" value="NZ_JACHEN010000002.1"/>
</dbReference>
<evidence type="ECO:0000313" key="1">
    <source>
        <dbReference type="EMBL" id="MBB6214448.1"/>
    </source>
</evidence>
<keyword evidence="2" id="KW-1185">Reference proteome</keyword>
<gene>
    <name evidence="1" type="ORF">HNQ80_000528</name>
</gene>
<accession>A0A841KQP8</accession>
<evidence type="ECO:0000313" key="2">
    <source>
        <dbReference type="Proteomes" id="UP000579281"/>
    </source>
</evidence>
<organism evidence="1 2">
    <name type="scientific">Anaerosolibacter carboniphilus</name>
    <dbReference type="NCBI Taxonomy" id="1417629"/>
    <lineage>
        <taxon>Bacteria</taxon>
        <taxon>Bacillati</taxon>
        <taxon>Bacillota</taxon>
        <taxon>Clostridia</taxon>
        <taxon>Peptostreptococcales</taxon>
        <taxon>Thermotaleaceae</taxon>
        <taxon>Anaerosolibacter</taxon>
    </lineage>
</organism>
<sequence>MASQTYSKTLSVVSYKQFDSRWKDLKTSCGGTMGQEGCAITSCAMIFNTLPDVHLAEMKAKGGADCPYQWTTAASLKNKTYSATTGSFDSLKASMFENIITKGLPMVVAVPGHFIVVKGFVGTLPVDPDGNIFYSSITADMFKVNDPGSSSNATLQDVINQKGSVSRMAVFK</sequence>
<dbReference type="AlphaFoldDB" id="A0A841KQP8"/>
<name>A0A841KQP8_9FIRM</name>
<dbReference type="Proteomes" id="UP000579281">
    <property type="component" value="Unassembled WGS sequence"/>
</dbReference>
<reference evidence="1 2" key="1">
    <citation type="submission" date="2020-08" db="EMBL/GenBank/DDBJ databases">
        <title>Genomic Encyclopedia of Type Strains, Phase IV (KMG-IV): sequencing the most valuable type-strain genomes for metagenomic binning, comparative biology and taxonomic classification.</title>
        <authorList>
            <person name="Goeker M."/>
        </authorList>
    </citation>
    <scope>NUCLEOTIDE SEQUENCE [LARGE SCALE GENOMIC DNA]</scope>
    <source>
        <strain evidence="1 2">DSM 103526</strain>
    </source>
</reference>
<protein>
    <recommendedName>
        <fullName evidence="3">Peptidase C39-like domain-containing protein</fullName>
    </recommendedName>
</protein>